<dbReference type="InterPro" id="IPR036259">
    <property type="entry name" value="MFS_trans_sf"/>
</dbReference>
<keyword evidence="7" id="KW-1185">Reference proteome</keyword>
<evidence type="ECO:0000313" key="6">
    <source>
        <dbReference type="EMBL" id="CAF9929009.1"/>
    </source>
</evidence>
<dbReference type="Pfam" id="PF07690">
    <property type="entry name" value="MFS_1"/>
    <property type="match status" value="1"/>
</dbReference>
<keyword evidence="4" id="KW-0812">Transmembrane</keyword>
<feature type="transmembrane region" description="Helical" evidence="4">
    <location>
        <begin position="166"/>
        <end position="186"/>
    </location>
</feature>
<dbReference type="InterPro" id="IPR020846">
    <property type="entry name" value="MFS_dom"/>
</dbReference>
<dbReference type="Gene3D" id="1.20.1250.20">
    <property type="entry name" value="MFS general substrate transporter like domains"/>
    <property type="match status" value="1"/>
</dbReference>
<accession>A0A8H3FTG1</accession>
<feature type="transmembrane region" description="Helical" evidence="4">
    <location>
        <begin position="79"/>
        <end position="101"/>
    </location>
</feature>
<evidence type="ECO:0000256" key="2">
    <source>
        <dbReference type="ARBA" id="ARBA00006727"/>
    </source>
</evidence>
<feature type="transmembrane region" description="Helical" evidence="4">
    <location>
        <begin position="46"/>
        <end position="67"/>
    </location>
</feature>
<protein>
    <recommendedName>
        <fullName evidence="5">Major facilitator superfamily (MFS) profile domain-containing protein</fullName>
    </recommendedName>
</protein>
<dbReference type="PROSITE" id="PS50850">
    <property type="entry name" value="MFS"/>
    <property type="match status" value="1"/>
</dbReference>
<dbReference type="PANTHER" id="PTHR11360">
    <property type="entry name" value="MONOCARBOXYLATE TRANSPORTER"/>
    <property type="match status" value="1"/>
</dbReference>
<evidence type="ECO:0000259" key="5">
    <source>
        <dbReference type="PROSITE" id="PS50850"/>
    </source>
</evidence>
<feature type="domain" description="Major facilitator superfamily (MFS) profile" evidence="5">
    <location>
        <begin position="37"/>
        <end position="419"/>
    </location>
</feature>
<feature type="transmembrane region" description="Helical" evidence="4">
    <location>
        <begin position="235"/>
        <end position="255"/>
    </location>
</feature>
<feature type="transmembrane region" description="Helical" evidence="4">
    <location>
        <begin position="329"/>
        <end position="354"/>
    </location>
</feature>
<proteinExistence type="inferred from homology"/>
<name>A0A8H3FTG1_9LECA</name>
<feature type="transmembrane region" description="Helical" evidence="4">
    <location>
        <begin position="275"/>
        <end position="293"/>
    </location>
</feature>
<dbReference type="GO" id="GO:0016020">
    <property type="term" value="C:membrane"/>
    <property type="evidence" value="ECO:0007669"/>
    <property type="project" value="UniProtKB-SubCell"/>
</dbReference>
<feature type="transmembrane region" description="Helical" evidence="4">
    <location>
        <begin position="366"/>
        <end position="387"/>
    </location>
</feature>
<feature type="transmembrane region" description="Helical" evidence="4">
    <location>
        <begin position="133"/>
        <end position="154"/>
    </location>
</feature>
<gene>
    <name evidence="6" type="ORF">HETSPECPRED_007256</name>
</gene>
<feature type="transmembrane region" description="Helical" evidence="4">
    <location>
        <begin position="305"/>
        <end position="323"/>
    </location>
</feature>
<feature type="transmembrane region" description="Helical" evidence="4">
    <location>
        <begin position="393"/>
        <end position="417"/>
    </location>
</feature>
<feature type="region of interest" description="Disordered" evidence="3">
    <location>
        <begin position="1"/>
        <end position="29"/>
    </location>
</feature>
<dbReference type="EMBL" id="CAJPDS010000050">
    <property type="protein sequence ID" value="CAF9929009.1"/>
    <property type="molecule type" value="Genomic_DNA"/>
</dbReference>
<comment type="similarity">
    <text evidence="2">Belongs to the major facilitator superfamily. Monocarboxylate porter (TC 2.A.1.13) family.</text>
</comment>
<dbReference type="Proteomes" id="UP000664521">
    <property type="component" value="Unassembled WGS sequence"/>
</dbReference>
<dbReference type="PANTHER" id="PTHR11360:SF234">
    <property type="entry name" value="MFS-TYPE TRANSPORTER DBAD-RELATED"/>
    <property type="match status" value="1"/>
</dbReference>
<feature type="compositionally biased region" description="Basic and acidic residues" evidence="3">
    <location>
        <begin position="8"/>
        <end position="24"/>
    </location>
</feature>
<dbReference type="InterPro" id="IPR050327">
    <property type="entry name" value="Proton-linked_MCT"/>
</dbReference>
<comment type="subcellular location">
    <subcellularLocation>
        <location evidence="1">Membrane</location>
        <topology evidence="1">Multi-pass membrane protein</topology>
    </subcellularLocation>
</comment>
<organism evidence="6 7">
    <name type="scientific">Heterodermia speciosa</name>
    <dbReference type="NCBI Taxonomy" id="116794"/>
    <lineage>
        <taxon>Eukaryota</taxon>
        <taxon>Fungi</taxon>
        <taxon>Dikarya</taxon>
        <taxon>Ascomycota</taxon>
        <taxon>Pezizomycotina</taxon>
        <taxon>Lecanoromycetes</taxon>
        <taxon>OSLEUM clade</taxon>
        <taxon>Lecanoromycetidae</taxon>
        <taxon>Caliciales</taxon>
        <taxon>Physciaceae</taxon>
        <taxon>Heterodermia</taxon>
    </lineage>
</organism>
<keyword evidence="4" id="KW-1133">Transmembrane helix</keyword>
<evidence type="ECO:0000256" key="3">
    <source>
        <dbReference type="SAM" id="MobiDB-lite"/>
    </source>
</evidence>
<dbReference type="OrthoDB" id="6509908at2759"/>
<comment type="caution">
    <text evidence="6">The sequence shown here is derived from an EMBL/GenBank/DDBJ whole genome shotgun (WGS) entry which is preliminary data.</text>
</comment>
<feature type="transmembrane region" description="Helical" evidence="4">
    <location>
        <begin position="108"/>
        <end position="127"/>
    </location>
</feature>
<evidence type="ECO:0000256" key="1">
    <source>
        <dbReference type="ARBA" id="ARBA00004141"/>
    </source>
</evidence>
<dbReference type="GO" id="GO:0022857">
    <property type="term" value="F:transmembrane transporter activity"/>
    <property type="evidence" value="ECO:0007669"/>
    <property type="project" value="InterPro"/>
</dbReference>
<evidence type="ECO:0000313" key="7">
    <source>
        <dbReference type="Proteomes" id="UP000664521"/>
    </source>
</evidence>
<dbReference type="AlphaFoldDB" id="A0A8H3FTG1"/>
<reference evidence="6" key="1">
    <citation type="submission" date="2021-03" db="EMBL/GenBank/DDBJ databases">
        <authorList>
            <person name="Tagirdzhanova G."/>
        </authorList>
    </citation>
    <scope>NUCLEOTIDE SEQUENCE</scope>
</reference>
<keyword evidence="4" id="KW-0472">Membrane</keyword>
<evidence type="ECO:0000256" key="4">
    <source>
        <dbReference type="SAM" id="Phobius"/>
    </source>
</evidence>
<feature type="transmembrane region" description="Helical" evidence="4">
    <location>
        <begin position="192"/>
        <end position="214"/>
    </location>
</feature>
<dbReference type="InterPro" id="IPR011701">
    <property type="entry name" value="MFS"/>
</dbReference>
<sequence length="427" mass="45798">MANPQAPQDKHDDSDATSPERKEAPAPADTIPDGGLIAWLQVVGSFFLFFNSWGIVNTFGVFQTYYASKLLRDQTPSNISWIGSIQAFLLLIIGVATGPVYDAGYFRTLVLIGTFLTVFGMMMTSISNTYWQVILAQALCVGLGSGCLFIPSVAIVSTYFTTKKSFATGIAASGSGVIYPIIFHQLEPQIGFGWATRILAFIMMATLGIALCVMKVRIKPEQKRELLQLSAFKELPYTLFTLGEFLGFMGLYIPFFYIQSYAIEAPSTPIDENLAFYLLVILNAASIFGRVIPNFLADKTGPLNMLIPCAAISSLLAFCWIAIDRKAGLIVFCIFYGFFSGTFVSLPPTTVVSLSPSLGVVGTRMGMSFAFAGLGLLVGTPVAGAILGSGTNFVGVQAFCGAIVAVATVAVLVARFAKVGMNFQAKA</sequence>
<dbReference type="SUPFAM" id="SSF103473">
    <property type="entry name" value="MFS general substrate transporter"/>
    <property type="match status" value="1"/>
</dbReference>